<dbReference type="InterPro" id="IPR013785">
    <property type="entry name" value="Aldolase_TIM"/>
</dbReference>
<dbReference type="PANTHER" id="PTHR32332">
    <property type="entry name" value="2-NITROPROPANE DIOXYGENASE"/>
    <property type="match status" value="1"/>
</dbReference>
<feature type="domain" description="[Acyl-carrier-protein] S-malonyltransferase-like inserted helical" evidence="1">
    <location>
        <begin position="387"/>
        <end position="466"/>
    </location>
</feature>
<dbReference type="InterPro" id="IPR014179">
    <property type="entry name" value="PfaD-like_TIM-barrel"/>
</dbReference>
<dbReference type="NCBIfam" id="TIGR02814">
    <property type="entry name" value="pfaD_fam"/>
    <property type="match status" value="1"/>
</dbReference>
<keyword evidence="3" id="KW-1185">Reference proteome</keyword>
<name>A0A1W1HAH1_9BACT</name>
<evidence type="ECO:0000259" key="1">
    <source>
        <dbReference type="Pfam" id="PF21607"/>
    </source>
</evidence>
<dbReference type="PANTHER" id="PTHR32332:SF20">
    <property type="entry name" value="2-NITROPROPANE DIOXYGENASE-LIKE PROTEIN"/>
    <property type="match status" value="1"/>
</dbReference>
<dbReference type="InterPro" id="IPR049489">
    <property type="entry name" value="FabD-like_helical_ins"/>
</dbReference>
<dbReference type="OrthoDB" id="9808564at2"/>
<accession>A0A1W1HAH1</accession>
<protein>
    <submittedName>
        <fullName evidence="2">PfaD family protein</fullName>
    </submittedName>
</protein>
<organism evidence="2 3">
    <name type="scientific">Desulfamplus magnetovallimortis</name>
    <dbReference type="NCBI Taxonomy" id="1246637"/>
    <lineage>
        <taxon>Bacteria</taxon>
        <taxon>Pseudomonadati</taxon>
        <taxon>Thermodesulfobacteriota</taxon>
        <taxon>Desulfobacteria</taxon>
        <taxon>Desulfobacterales</taxon>
        <taxon>Desulfobacteraceae</taxon>
        <taxon>Desulfamplus</taxon>
    </lineage>
</organism>
<proteinExistence type="predicted"/>
<reference evidence="2 3" key="1">
    <citation type="submission" date="2017-03" db="EMBL/GenBank/DDBJ databases">
        <authorList>
            <person name="Afonso C.L."/>
            <person name="Miller P.J."/>
            <person name="Scott M.A."/>
            <person name="Spackman E."/>
            <person name="Goraichik I."/>
            <person name="Dimitrov K.M."/>
            <person name="Suarez D.L."/>
            <person name="Swayne D.E."/>
        </authorList>
    </citation>
    <scope>NUCLEOTIDE SEQUENCE [LARGE SCALE GENOMIC DNA]</scope>
    <source>
        <strain evidence="2">PRJEB14757</strain>
    </source>
</reference>
<dbReference type="AlphaFoldDB" id="A0A1W1HAH1"/>
<dbReference type="SUPFAM" id="SSF51412">
    <property type="entry name" value="Inosine monophosphate dehydrogenase (IMPDH)"/>
    <property type="match status" value="1"/>
</dbReference>
<gene>
    <name evidence="2" type="ORF">MTBBW1_1810003</name>
</gene>
<dbReference type="Pfam" id="PF21607">
    <property type="entry name" value="FabD_helical_ins"/>
    <property type="match status" value="1"/>
</dbReference>
<dbReference type="RefSeq" id="WP_080806453.1">
    <property type="nucleotide sequence ID" value="NZ_LT828553.1"/>
</dbReference>
<dbReference type="Proteomes" id="UP000191931">
    <property type="component" value="Unassembled WGS sequence"/>
</dbReference>
<dbReference type="EMBL" id="FWEV01000092">
    <property type="protein sequence ID" value="SLM29481.1"/>
    <property type="molecule type" value="Genomic_DNA"/>
</dbReference>
<dbReference type="STRING" id="1246637.MTBBW1_1810003"/>
<sequence length="535" mass="59531">MLTIWIQSTDVAVEGSSTYENLLLNIRKQICLVYDLDSHRFGAAFFSDISFHAEENARRYNLAAILPPVYPEWLGGMAFTKSHNLRFPYVGGAMARGISSARMVISLAENGMLGFFGSGGVNLSRLESEIRHISESLDPKGLSWGANLIHTPGNPQIENDIIDLNLKLGVKRISTAAFMDIPPSIVRYACRGLSMGDDGTIQRMNHIFAKISRLEVARQFLSPAPSEIIESLLEQGRISRQEAALSQKIPICGDMDVEGDSGGHTDNRPLNSLFPSILKLKQEIESRFQYQTPIRLGAAGGNGTPESIAAAFAMGASYVVVGSVHQASVEAGTSQEAKEMLSKAGIADFAMTPSADMFEIGSRVQVLKRGTMMSVRGNQLLEAYKKYDSMEDIPLKRRRSMEKNIFNMPLEKVWEETRRYFETVEASEIRRSEKDPKYKMSLVFRWYLGNSSHWPIAGEKSRLADYQIWSGPAMGAFNQWVKGSFLEPIENRTVSQIALNLLEGAATITRINQIRHSGIPMGLNSYEYRPMPVKI</sequence>
<evidence type="ECO:0000313" key="2">
    <source>
        <dbReference type="EMBL" id="SLM29481.1"/>
    </source>
</evidence>
<evidence type="ECO:0000313" key="3">
    <source>
        <dbReference type="Proteomes" id="UP000191931"/>
    </source>
</evidence>
<dbReference type="Gene3D" id="3.20.20.70">
    <property type="entry name" value="Aldolase class I"/>
    <property type="match status" value="2"/>
</dbReference>